<dbReference type="GO" id="GO:0005975">
    <property type="term" value="P:carbohydrate metabolic process"/>
    <property type="evidence" value="ECO:0007669"/>
    <property type="project" value="InterPro"/>
</dbReference>
<sequence length="253" mass="28073">MNETEFQKDNLTVKVFPGTDEMGKAAAISVAEKLNAAITEKGFTNLILATGASQFQFLEQLQQQAIAWKKITVFHLDEYKGMPVTHPASFRKYLKERILDRVQPKQVHYLNGDAPDAEAEVLRYENLLNEHPIDVACIGIGENGHIAFNDPPVADFNDPKLVKVVELDEACRKQQLGEGWFPTLDDVPTHALSLTIPAIMRCKHISCVVPDERKAEAVYNTLNAEISTACPATILRTHPDCVLNLDQGAALKL</sequence>
<organism evidence="2 3">
    <name type="scientific">Tangfeifania diversioriginum</name>
    <dbReference type="NCBI Taxonomy" id="1168035"/>
    <lineage>
        <taxon>Bacteria</taxon>
        <taxon>Pseudomonadati</taxon>
        <taxon>Bacteroidota</taxon>
        <taxon>Bacteroidia</taxon>
        <taxon>Marinilabiliales</taxon>
        <taxon>Prolixibacteraceae</taxon>
        <taxon>Tangfeifania</taxon>
    </lineage>
</organism>
<dbReference type="CDD" id="cd01399">
    <property type="entry name" value="GlcN6P_deaminase"/>
    <property type="match status" value="1"/>
</dbReference>
<evidence type="ECO:0000313" key="2">
    <source>
        <dbReference type="EMBL" id="SHJ02027.1"/>
    </source>
</evidence>
<reference evidence="2 3" key="1">
    <citation type="submission" date="2016-11" db="EMBL/GenBank/DDBJ databases">
        <authorList>
            <person name="Jaros S."/>
            <person name="Januszkiewicz K."/>
            <person name="Wedrychowicz H."/>
        </authorList>
    </citation>
    <scope>NUCLEOTIDE SEQUENCE [LARGE SCALE GENOMIC DNA]</scope>
    <source>
        <strain evidence="2 3">DSM 27063</strain>
    </source>
</reference>
<dbReference type="Proteomes" id="UP000184050">
    <property type="component" value="Unassembled WGS sequence"/>
</dbReference>
<dbReference type="GO" id="GO:0019262">
    <property type="term" value="P:N-acetylneuraminate catabolic process"/>
    <property type="evidence" value="ECO:0007669"/>
    <property type="project" value="TreeGrafter"/>
</dbReference>
<proteinExistence type="predicted"/>
<name>A0A1M6FWF4_9BACT</name>
<dbReference type="GO" id="GO:0004342">
    <property type="term" value="F:glucosamine-6-phosphate deaminase activity"/>
    <property type="evidence" value="ECO:0007669"/>
    <property type="project" value="InterPro"/>
</dbReference>
<dbReference type="GO" id="GO:0005737">
    <property type="term" value="C:cytoplasm"/>
    <property type="evidence" value="ECO:0007669"/>
    <property type="project" value="TreeGrafter"/>
</dbReference>
<keyword evidence="3" id="KW-1185">Reference proteome</keyword>
<dbReference type="STRING" id="1168035.SAMN05444280_109105"/>
<protein>
    <submittedName>
        <fullName evidence="2">Glucosamine-6-phosphate deaminase</fullName>
    </submittedName>
</protein>
<dbReference type="PANTHER" id="PTHR11280:SF6">
    <property type="entry name" value="GLUCOSAMINE-6-PHOSPHATE ISOMERASE NAGB"/>
    <property type="match status" value="1"/>
</dbReference>
<dbReference type="InterPro" id="IPR004547">
    <property type="entry name" value="Glucosamine6P_isomerase"/>
</dbReference>
<feature type="domain" description="Glucosamine/galactosamine-6-phosphate isomerase" evidence="1">
    <location>
        <begin position="19"/>
        <end position="236"/>
    </location>
</feature>
<dbReference type="AlphaFoldDB" id="A0A1M6FWF4"/>
<dbReference type="InterPro" id="IPR037171">
    <property type="entry name" value="NagB/RpiA_transferase-like"/>
</dbReference>
<dbReference type="OrthoDB" id="9791139at2"/>
<dbReference type="EMBL" id="FQZE01000009">
    <property type="protein sequence ID" value="SHJ02027.1"/>
    <property type="molecule type" value="Genomic_DNA"/>
</dbReference>
<evidence type="ECO:0000259" key="1">
    <source>
        <dbReference type="Pfam" id="PF01182"/>
    </source>
</evidence>
<dbReference type="RefSeq" id="WP_139279508.1">
    <property type="nucleotide sequence ID" value="NZ_FQZE01000009.1"/>
</dbReference>
<dbReference type="Pfam" id="PF01182">
    <property type="entry name" value="Glucosamine_iso"/>
    <property type="match status" value="1"/>
</dbReference>
<dbReference type="InterPro" id="IPR006148">
    <property type="entry name" value="Glc/Gal-6P_isomerase"/>
</dbReference>
<dbReference type="GO" id="GO:0042802">
    <property type="term" value="F:identical protein binding"/>
    <property type="evidence" value="ECO:0007669"/>
    <property type="project" value="TreeGrafter"/>
</dbReference>
<dbReference type="GO" id="GO:0006043">
    <property type="term" value="P:glucosamine catabolic process"/>
    <property type="evidence" value="ECO:0007669"/>
    <property type="project" value="TreeGrafter"/>
</dbReference>
<dbReference type="GO" id="GO:0006046">
    <property type="term" value="P:N-acetylglucosamine catabolic process"/>
    <property type="evidence" value="ECO:0007669"/>
    <property type="project" value="TreeGrafter"/>
</dbReference>
<dbReference type="Gene3D" id="3.40.50.1360">
    <property type="match status" value="1"/>
</dbReference>
<dbReference type="PANTHER" id="PTHR11280">
    <property type="entry name" value="GLUCOSAMINE-6-PHOSPHATE ISOMERASE"/>
    <property type="match status" value="1"/>
</dbReference>
<gene>
    <name evidence="2" type="ORF">SAMN05444280_109105</name>
</gene>
<dbReference type="SUPFAM" id="SSF100950">
    <property type="entry name" value="NagB/RpiA/CoA transferase-like"/>
    <property type="match status" value="1"/>
</dbReference>
<evidence type="ECO:0000313" key="3">
    <source>
        <dbReference type="Proteomes" id="UP000184050"/>
    </source>
</evidence>
<accession>A0A1M6FWF4</accession>